<evidence type="ECO:0000313" key="6">
    <source>
        <dbReference type="Proteomes" id="UP001597420"/>
    </source>
</evidence>
<dbReference type="Gene3D" id="1.10.260.40">
    <property type="entry name" value="lambda repressor-like DNA-binding domains"/>
    <property type="match status" value="1"/>
</dbReference>
<dbReference type="InterPro" id="IPR015927">
    <property type="entry name" value="Peptidase_S24_S26A/B/C"/>
</dbReference>
<reference evidence="6" key="1">
    <citation type="journal article" date="2019" name="Int. J. Syst. Evol. Microbiol.">
        <title>The Global Catalogue of Microorganisms (GCM) 10K type strain sequencing project: providing services to taxonomists for standard genome sequencing and annotation.</title>
        <authorList>
            <consortium name="The Broad Institute Genomics Platform"/>
            <consortium name="The Broad Institute Genome Sequencing Center for Infectious Disease"/>
            <person name="Wu L."/>
            <person name="Ma J."/>
        </authorList>
    </citation>
    <scope>NUCLEOTIDE SEQUENCE [LARGE SCALE GENOMIC DNA]</scope>
    <source>
        <strain evidence="6">CCM 7950</strain>
    </source>
</reference>
<dbReference type="CDD" id="cd00093">
    <property type="entry name" value="HTH_XRE"/>
    <property type="match status" value="1"/>
</dbReference>
<name>A0ABW4NSZ8_9PAST</name>
<dbReference type="InterPro" id="IPR001387">
    <property type="entry name" value="Cro/C1-type_HTH"/>
</dbReference>
<dbReference type="SMART" id="SM00530">
    <property type="entry name" value="HTH_XRE"/>
    <property type="match status" value="1"/>
</dbReference>
<evidence type="ECO:0000259" key="4">
    <source>
        <dbReference type="PROSITE" id="PS50943"/>
    </source>
</evidence>
<dbReference type="InterPro" id="IPR010982">
    <property type="entry name" value="Lambda_DNA-bd_dom_sf"/>
</dbReference>
<dbReference type="PANTHER" id="PTHR40661">
    <property type="match status" value="1"/>
</dbReference>
<dbReference type="SUPFAM" id="SSF51306">
    <property type="entry name" value="LexA/Signal peptidase"/>
    <property type="match status" value="1"/>
</dbReference>
<comment type="caution">
    <text evidence="5">The sequence shown here is derived from an EMBL/GenBank/DDBJ whole genome shotgun (WGS) entry which is preliminary data.</text>
</comment>
<dbReference type="Gene3D" id="2.10.109.10">
    <property type="entry name" value="Umud Fragment, subunit A"/>
    <property type="match status" value="1"/>
</dbReference>
<dbReference type="Proteomes" id="UP001597420">
    <property type="component" value="Unassembled WGS sequence"/>
</dbReference>
<keyword evidence="3" id="KW-0804">Transcription</keyword>
<proteinExistence type="predicted"/>
<dbReference type="PROSITE" id="PS50943">
    <property type="entry name" value="HTH_CROC1"/>
    <property type="match status" value="1"/>
</dbReference>
<evidence type="ECO:0000256" key="1">
    <source>
        <dbReference type="ARBA" id="ARBA00023015"/>
    </source>
</evidence>
<dbReference type="InterPro" id="IPR039418">
    <property type="entry name" value="LexA-like"/>
</dbReference>
<dbReference type="Pfam" id="PF00717">
    <property type="entry name" value="Peptidase_S24"/>
    <property type="match status" value="1"/>
</dbReference>
<organism evidence="5 6">
    <name type="scientific">Pasteurella oralis</name>
    <dbReference type="NCBI Taxonomy" id="1071947"/>
    <lineage>
        <taxon>Bacteria</taxon>
        <taxon>Pseudomonadati</taxon>
        <taxon>Pseudomonadota</taxon>
        <taxon>Gammaproteobacteria</taxon>
        <taxon>Pasteurellales</taxon>
        <taxon>Pasteurellaceae</taxon>
        <taxon>Pasteurella</taxon>
    </lineage>
</organism>
<dbReference type="Pfam" id="PF01381">
    <property type="entry name" value="HTH_3"/>
    <property type="match status" value="1"/>
</dbReference>
<feature type="domain" description="HTH cro/C1-type" evidence="4">
    <location>
        <begin position="8"/>
        <end position="61"/>
    </location>
</feature>
<sequence length="235" mass="26181">MNTLASRLQSSRKNAGFTQVQLAKLAGVSQNAIQKIESGQTKEPKNILALAKALGIEPEWLQYGTGKQAKSETSKIESNVKEIGSFELWDCHTPLNDDEVEVPFLKDIRLATSNGFTDDIMDYNNFKLRFSKAILRRQGVQFENAVCITADGDSMDPVIPDGSTVGIDIGNTIIRDGKIYAINHGGLLRIKILYKMPNEQVRIRSYNIESTPEEVVDLSEITVLGKVFWWSVLCD</sequence>
<keyword evidence="2" id="KW-0238">DNA-binding</keyword>
<gene>
    <name evidence="5" type="ORF">ACFSAV_05055</name>
</gene>
<keyword evidence="1" id="KW-0805">Transcription regulation</keyword>
<keyword evidence="6" id="KW-1185">Reference proteome</keyword>
<dbReference type="InterPro" id="IPR036286">
    <property type="entry name" value="LexA/Signal_pep-like_sf"/>
</dbReference>
<accession>A0ABW4NSZ8</accession>
<dbReference type="CDD" id="cd06529">
    <property type="entry name" value="S24_LexA-like"/>
    <property type="match status" value="1"/>
</dbReference>
<evidence type="ECO:0000313" key="5">
    <source>
        <dbReference type="EMBL" id="MFD1805748.1"/>
    </source>
</evidence>
<dbReference type="RefSeq" id="WP_379096960.1">
    <property type="nucleotide sequence ID" value="NZ_JAUNLA010000017.1"/>
</dbReference>
<evidence type="ECO:0000256" key="3">
    <source>
        <dbReference type="ARBA" id="ARBA00023163"/>
    </source>
</evidence>
<dbReference type="SUPFAM" id="SSF47413">
    <property type="entry name" value="lambda repressor-like DNA-binding domains"/>
    <property type="match status" value="1"/>
</dbReference>
<evidence type="ECO:0000256" key="2">
    <source>
        <dbReference type="ARBA" id="ARBA00023125"/>
    </source>
</evidence>
<dbReference type="EMBL" id="JBHUFP010000005">
    <property type="protein sequence ID" value="MFD1805748.1"/>
    <property type="molecule type" value="Genomic_DNA"/>
</dbReference>
<protein>
    <submittedName>
        <fullName evidence="5">XRE family transcriptional regulator</fullName>
    </submittedName>
</protein>
<dbReference type="PANTHER" id="PTHR40661:SF2">
    <property type="entry name" value="HTH-TYPE TRANSCRIPTIONAL REGULATOR PRTR"/>
    <property type="match status" value="1"/>
</dbReference>